<dbReference type="PROSITE" id="PS50931">
    <property type="entry name" value="HTH_LYSR"/>
    <property type="match status" value="1"/>
</dbReference>
<evidence type="ECO:0000256" key="4">
    <source>
        <dbReference type="ARBA" id="ARBA00023163"/>
    </source>
</evidence>
<evidence type="ECO:0000256" key="2">
    <source>
        <dbReference type="ARBA" id="ARBA00023015"/>
    </source>
</evidence>
<evidence type="ECO:0000313" key="6">
    <source>
        <dbReference type="EMBL" id="MDC5698882.1"/>
    </source>
</evidence>
<name>A0ABT5GL38_9MICO</name>
<dbReference type="PRINTS" id="PR00039">
    <property type="entry name" value="HTHLYSR"/>
</dbReference>
<comment type="similarity">
    <text evidence="1">Belongs to the LysR transcriptional regulatory family.</text>
</comment>
<dbReference type="InterPro" id="IPR036390">
    <property type="entry name" value="WH_DNA-bd_sf"/>
</dbReference>
<feature type="domain" description="HTH lysR-type" evidence="5">
    <location>
        <begin position="1"/>
        <end position="58"/>
    </location>
</feature>
<dbReference type="InterPro" id="IPR005119">
    <property type="entry name" value="LysR_subst-bd"/>
</dbReference>
<dbReference type="PANTHER" id="PTHR30346">
    <property type="entry name" value="TRANSCRIPTIONAL DUAL REGULATOR HCAR-RELATED"/>
    <property type="match status" value="1"/>
</dbReference>
<dbReference type="InterPro" id="IPR000847">
    <property type="entry name" value="LysR_HTH_N"/>
</dbReference>
<keyword evidence="2" id="KW-0805">Transcription regulation</keyword>
<dbReference type="Pfam" id="PF03466">
    <property type="entry name" value="LysR_substrate"/>
    <property type="match status" value="1"/>
</dbReference>
<keyword evidence="3" id="KW-0238">DNA-binding</keyword>
<evidence type="ECO:0000256" key="3">
    <source>
        <dbReference type="ARBA" id="ARBA00023125"/>
    </source>
</evidence>
<evidence type="ECO:0000259" key="5">
    <source>
        <dbReference type="PROSITE" id="PS50931"/>
    </source>
</evidence>
<evidence type="ECO:0000256" key="1">
    <source>
        <dbReference type="ARBA" id="ARBA00009437"/>
    </source>
</evidence>
<gene>
    <name evidence="6" type="ORF">OO014_16640</name>
</gene>
<accession>A0ABT5GL38</accession>
<dbReference type="Gene3D" id="3.40.190.10">
    <property type="entry name" value="Periplasmic binding protein-like II"/>
    <property type="match status" value="2"/>
</dbReference>
<dbReference type="RefSeq" id="WP_272463444.1">
    <property type="nucleotide sequence ID" value="NZ_JAPFQL010000090.1"/>
</dbReference>
<keyword evidence="7" id="KW-1185">Reference proteome</keyword>
<organism evidence="6 7">
    <name type="scientific">Intrasporangium calvum</name>
    <dbReference type="NCBI Taxonomy" id="53358"/>
    <lineage>
        <taxon>Bacteria</taxon>
        <taxon>Bacillati</taxon>
        <taxon>Actinomycetota</taxon>
        <taxon>Actinomycetes</taxon>
        <taxon>Micrococcales</taxon>
        <taxon>Intrasporangiaceae</taxon>
        <taxon>Intrasporangium</taxon>
    </lineage>
</organism>
<dbReference type="InterPro" id="IPR036388">
    <property type="entry name" value="WH-like_DNA-bd_sf"/>
</dbReference>
<comment type="caution">
    <text evidence="6">The sequence shown here is derived from an EMBL/GenBank/DDBJ whole genome shotgun (WGS) entry which is preliminary data.</text>
</comment>
<dbReference type="EMBL" id="JAPFQL010000090">
    <property type="protein sequence ID" value="MDC5698882.1"/>
    <property type="molecule type" value="Genomic_DNA"/>
</dbReference>
<protein>
    <submittedName>
        <fullName evidence="6">LysR family transcriptional regulator</fullName>
    </submittedName>
</protein>
<dbReference type="Gene3D" id="1.10.10.10">
    <property type="entry name" value="Winged helix-like DNA-binding domain superfamily/Winged helix DNA-binding domain"/>
    <property type="match status" value="1"/>
</dbReference>
<evidence type="ECO:0000313" key="7">
    <source>
        <dbReference type="Proteomes" id="UP001150259"/>
    </source>
</evidence>
<dbReference type="SUPFAM" id="SSF53850">
    <property type="entry name" value="Periplasmic binding protein-like II"/>
    <property type="match status" value="1"/>
</dbReference>
<dbReference type="PANTHER" id="PTHR30346:SF0">
    <property type="entry name" value="HCA OPERON TRANSCRIPTIONAL ACTIVATOR HCAR"/>
    <property type="match status" value="1"/>
</dbReference>
<dbReference type="Proteomes" id="UP001150259">
    <property type="component" value="Unassembled WGS sequence"/>
</dbReference>
<dbReference type="SUPFAM" id="SSF46785">
    <property type="entry name" value="Winged helix' DNA-binding domain"/>
    <property type="match status" value="1"/>
</dbReference>
<keyword evidence="4" id="KW-0804">Transcription</keyword>
<proteinExistence type="inferred from homology"/>
<reference evidence="6 7" key="1">
    <citation type="submission" date="2022-11" db="EMBL/GenBank/DDBJ databases">
        <title>Anaerobic phenanthrene biodegradation by a DNRA strain PheN6.</title>
        <authorList>
            <person name="Zhang Z."/>
        </authorList>
    </citation>
    <scope>NUCLEOTIDE SEQUENCE [LARGE SCALE GENOMIC DNA]</scope>
    <source>
        <strain evidence="6 7">PheN6</strain>
    </source>
</reference>
<sequence>MRLQYVQAFITLAEELNFRSAAARLCLSQPALTAQIHELERVLAVTLFERNRHGTQLTAAGAMLLPLAETAAAAWGDLIGAAAGAGVAGGRARCRFRVGLVVGGIGPPTWPTLERFQWTRPEIELVVRQLGFHNALDALADDLVDALLLHGPTDDRHAQVVTVGFTRVGVLVGRRSPWAHNETLDEEDIVPLLRYAPPAEMGREFRELWMPERALQPRRATKDLPGHGGISAMIRATALGGAVGFWPAHLTVPASSGTLVRPLEQERWAPLQVAVRRLGTEAEDLVEAARRVIAEHPGRRLADHGV</sequence>
<dbReference type="Pfam" id="PF00126">
    <property type="entry name" value="HTH_1"/>
    <property type="match status" value="1"/>
</dbReference>